<evidence type="ECO:0000256" key="3">
    <source>
        <dbReference type="ARBA" id="ARBA00022692"/>
    </source>
</evidence>
<dbReference type="RefSeq" id="WP_092335521.1">
    <property type="nucleotide sequence ID" value="NZ_FNCP01000035.1"/>
</dbReference>
<comment type="subcellular location">
    <subcellularLocation>
        <location evidence="1">Cell membrane</location>
        <topology evidence="1">Multi-pass membrane protein</topology>
    </subcellularLocation>
</comment>
<feature type="transmembrane region" description="Helical" evidence="6">
    <location>
        <begin position="122"/>
        <end position="142"/>
    </location>
</feature>
<evidence type="ECO:0000256" key="5">
    <source>
        <dbReference type="ARBA" id="ARBA00023136"/>
    </source>
</evidence>
<protein>
    <submittedName>
        <fullName evidence="7">Aromatic acid exporter family member 1</fullName>
    </submittedName>
</protein>
<keyword evidence="3 6" id="KW-0812">Transmembrane</keyword>
<name>A0A1G8JYS7_9FIRM</name>
<dbReference type="AlphaFoldDB" id="A0A1G8JYS7"/>
<dbReference type="InterPro" id="IPR010343">
    <property type="entry name" value="ArAE_1"/>
</dbReference>
<evidence type="ECO:0000313" key="7">
    <source>
        <dbReference type="EMBL" id="SDI36293.1"/>
    </source>
</evidence>
<dbReference type="PANTHER" id="PTHR40064:SF1">
    <property type="entry name" value="MEMBRANE PROTEIN"/>
    <property type="match status" value="1"/>
</dbReference>
<keyword evidence="8" id="KW-1185">Reference proteome</keyword>
<evidence type="ECO:0000256" key="6">
    <source>
        <dbReference type="SAM" id="Phobius"/>
    </source>
</evidence>
<evidence type="ECO:0000256" key="1">
    <source>
        <dbReference type="ARBA" id="ARBA00004651"/>
    </source>
</evidence>
<keyword evidence="4 6" id="KW-1133">Transmembrane helix</keyword>
<evidence type="ECO:0000313" key="8">
    <source>
        <dbReference type="Proteomes" id="UP000198656"/>
    </source>
</evidence>
<dbReference type="Pfam" id="PF06081">
    <property type="entry name" value="ArAE_1"/>
    <property type="match status" value="1"/>
</dbReference>
<feature type="transmembrane region" description="Helical" evidence="6">
    <location>
        <begin position="56"/>
        <end position="73"/>
    </location>
</feature>
<gene>
    <name evidence="7" type="ORF">SAMN05443529_1357</name>
</gene>
<keyword evidence="5 6" id="KW-0472">Membrane</keyword>
<organism evidence="7 8">
    <name type="scientific">Desulfosporosinus hippei DSM 8344</name>
    <dbReference type="NCBI Taxonomy" id="1121419"/>
    <lineage>
        <taxon>Bacteria</taxon>
        <taxon>Bacillati</taxon>
        <taxon>Bacillota</taxon>
        <taxon>Clostridia</taxon>
        <taxon>Eubacteriales</taxon>
        <taxon>Desulfitobacteriaceae</taxon>
        <taxon>Desulfosporosinus</taxon>
    </lineage>
</organism>
<feature type="transmembrane region" description="Helical" evidence="6">
    <location>
        <begin position="85"/>
        <end position="110"/>
    </location>
</feature>
<reference evidence="8" key="1">
    <citation type="submission" date="2016-10" db="EMBL/GenBank/DDBJ databases">
        <authorList>
            <person name="Varghese N."/>
            <person name="Submissions S."/>
        </authorList>
    </citation>
    <scope>NUCLEOTIDE SEQUENCE [LARGE SCALE GENOMIC DNA]</scope>
    <source>
        <strain evidence="8">DSM 8344</strain>
    </source>
</reference>
<accession>A0A1G8JYS7</accession>
<evidence type="ECO:0000256" key="4">
    <source>
        <dbReference type="ARBA" id="ARBA00022989"/>
    </source>
</evidence>
<dbReference type="GO" id="GO:0005886">
    <property type="term" value="C:plasma membrane"/>
    <property type="evidence" value="ECO:0007669"/>
    <property type="project" value="UniProtKB-SubCell"/>
</dbReference>
<sequence>MVIGARTIKTGLAVATTLFICKAFNIEPASFAAISAVVNMQPSFSKSLNNAWEQISIHLLAVVFSLVMGLLFGTNPIIIGTTVIFLILVCNWLGWSSGMVMGIVSIVFILDSPRETFLTHALYRSLSIFVGLGVALFINRILAPPRYKSKLMNDLNTLVHVTSRYFLESLYAFIHAGDLTYYQKPDPAEQKNLLDEVTSLYEHAREEITPEEHPHFIERLLELCRGFIERGESINQMTDQRVARRRESYTPAELHEITLEFQEILGVLSMGYEKLDELIISLTLGIRGKKSTGTYVEDIAYWELFDQAIDNWNRKVNGVFYLRALMEVSVVATELRWANRRTIYLLNTINKQSKINH</sequence>
<keyword evidence="2" id="KW-1003">Cell membrane</keyword>
<proteinExistence type="predicted"/>
<dbReference type="Proteomes" id="UP000198656">
    <property type="component" value="Unassembled WGS sequence"/>
</dbReference>
<evidence type="ECO:0000256" key="2">
    <source>
        <dbReference type="ARBA" id="ARBA00022475"/>
    </source>
</evidence>
<dbReference type="STRING" id="1121419.SAMN05443529_1357"/>
<dbReference type="PANTHER" id="PTHR40064">
    <property type="entry name" value="MEMBRANE PROTEIN-RELATED"/>
    <property type="match status" value="1"/>
</dbReference>
<dbReference type="EMBL" id="FNCP01000035">
    <property type="protein sequence ID" value="SDI36293.1"/>
    <property type="molecule type" value="Genomic_DNA"/>
</dbReference>
<dbReference type="OrthoDB" id="1653617at2"/>
<dbReference type="InterPro" id="IPR052984">
    <property type="entry name" value="UPF0421"/>
</dbReference>